<accession>A0A5C6UNX9</accession>
<gene>
    <name evidence="1" type="ORF">FSZ31_03700</name>
</gene>
<protein>
    <submittedName>
        <fullName evidence="1">Type II toxin-antitoxin system HicA family toxin</fullName>
    </submittedName>
</protein>
<evidence type="ECO:0000313" key="2">
    <source>
        <dbReference type="Proteomes" id="UP000321129"/>
    </source>
</evidence>
<keyword evidence="2" id="KW-1185">Reference proteome</keyword>
<evidence type="ECO:0000313" key="1">
    <source>
        <dbReference type="EMBL" id="TXC73841.1"/>
    </source>
</evidence>
<comment type="caution">
    <text evidence="1">The sequence shown here is derived from an EMBL/GenBank/DDBJ whole genome shotgun (WGS) entry which is preliminary data.</text>
</comment>
<dbReference type="Proteomes" id="UP000321129">
    <property type="component" value="Unassembled WGS sequence"/>
</dbReference>
<organism evidence="1 2">
    <name type="scientific">Flavisphingopyxis soli</name>
    <dbReference type="NCBI Taxonomy" id="2601267"/>
    <lineage>
        <taxon>Bacteria</taxon>
        <taxon>Pseudomonadati</taxon>
        <taxon>Pseudomonadota</taxon>
        <taxon>Alphaproteobacteria</taxon>
        <taxon>Sphingomonadales</taxon>
        <taxon>Sphingopyxidaceae</taxon>
        <taxon>Flavisphingopyxis</taxon>
    </lineage>
</organism>
<dbReference type="EMBL" id="VOPY01000001">
    <property type="protein sequence ID" value="TXC73841.1"/>
    <property type="molecule type" value="Genomic_DNA"/>
</dbReference>
<name>A0A5C6UNX9_9SPHN</name>
<reference evidence="1 2" key="1">
    <citation type="submission" date="2019-08" db="EMBL/GenBank/DDBJ databases">
        <title>Sphingorhabdus soil sp. nov., isolated from arctic soil.</title>
        <authorList>
            <person name="Liu Y."/>
        </authorList>
    </citation>
    <scope>NUCLEOTIDE SEQUENCE [LARGE SCALE GENOMIC DNA]</scope>
    <source>
        <strain evidence="1 2">D-2Q-5-6</strain>
    </source>
</reference>
<sequence>MARKEKRLEAMRRNPDGWTIENVGSLCRSFGIDFAKPSGGSHYGIAHPSQEHHLTVPRDRPIKRIYIKRLVEFVDAVLAAEDGDETEEVSDAR</sequence>
<dbReference type="AlphaFoldDB" id="A0A5C6UNX9"/>
<proteinExistence type="predicted"/>